<protein>
    <submittedName>
        <fullName evidence="1">Uncharacterized protein</fullName>
    </submittedName>
</protein>
<reference evidence="1" key="1">
    <citation type="submission" date="2022-12" db="EMBL/GenBank/DDBJ databases">
        <authorList>
            <person name="Petersen C."/>
        </authorList>
    </citation>
    <scope>NUCLEOTIDE SEQUENCE</scope>
    <source>
        <strain evidence="1">IBT 17660</strain>
    </source>
</reference>
<evidence type="ECO:0000313" key="2">
    <source>
        <dbReference type="Proteomes" id="UP001147760"/>
    </source>
</evidence>
<evidence type="ECO:0000313" key="1">
    <source>
        <dbReference type="EMBL" id="KAJ5480418.1"/>
    </source>
</evidence>
<keyword evidence="2" id="KW-1185">Reference proteome</keyword>
<dbReference type="Proteomes" id="UP001147760">
    <property type="component" value="Unassembled WGS sequence"/>
</dbReference>
<dbReference type="EMBL" id="JAPWDO010000003">
    <property type="protein sequence ID" value="KAJ5480418.1"/>
    <property type="molecule type" value="Genomic_DNA"/>
</dbReference>
<gene>
    <name evidence="1" type="ORF">N7530_005927</name>
</gene>
<dbReference type="AlphaFoldDB" id="A0A9W9X123"/>
<comment type="caution">
    <text evidence="1">The sequence shown here is derived from an EMBL/GenBank/DDBJ whole genome shotgun (WGS) entry which is preliminary data.</text>
</comment>
<organism evidence="1 2">
    <name type="scientific">Penicillium desertorum</name>
    <dbReference type="NCBI Taxonomy" id="1303715"/>
    <lineage>
        <taxon>Eukaryota</taxon>
        <taxon>Fungi</taxon>
        <taxon>Dikarya</taxon>
        <taxon>Ascomycota</taxon>
        <taxon>Pezizomycotina</taxon>
        <taxon>Eurotiomycetes</taxon>
        <taxon>Eurotiomycetidae</taxon>
        <taxon>Eurotiales</taxon>
        <taxon>Aspergillaceae</taxon>
        <taxon>Penicillium</taxon>
    </lineage>
</organism>
<sequence>MALPLASHATETSVSICKGLRGSGVRCHDAIDLEPWMIEVIHRLGSMEIFQCVGLYGRDDVIC</sequence>
<name>A0A9W9X123_9EURO</name>
<proteinExistence type="predicted"/>
<accession>A0A9W9X123</accession>
<reference evidence="1" key="2">
    <citation type="journal article" date="2023" name="IMA Fungus">
        <title>Comparative genomic study of the Penicillium genus elucidates a diverse pangenome and 15 lateral gene transfer events.</title>
        <authorList>
            <person name="Petersen C."/>
            <person name="Sorensen T."/>
            <person name="Nielsen M.R."/>
            <person name="Sondergaard T.E."/>
            <person name="Sorensen J.L."/>
            <person name="Fitzpatrick D.A."/>
            <person name="Frisvad J.C."/>
            <person name="Nielsen K.L."/>
        </authorList>
    </citation>
    <scope>NUCLEOTIDE SEQUENCE</scope>
    <source>
        <strain evidence="1">IBT 17660</strain>
    </source>
</reference>